<evidence type="ECO:0000256" key="1">
    <source>
        <dbReference type="SAM" id="MobiDB-lite"/>
    </source>
</evidence>
<protein>
    <submittedName>
        <fullName evidence="3">Uncharacterized protein LOC107221177</fullName>
    </submittedName>
</protein>
<evidence type="ECO:0000313" key="3">
    <source>
        <dbReference type="RefSeq" id="XP_046586443.1"/>
    </source>
</evidence>
<organism evidence="2 3">
    <name type="scientific">Neodiprion lecontei</name>
    <name type="common">Redheaded pine sawfly</name>
    <dbReference type="NCBI Taxonomy" id="441921"/>
    <lineage>
        <taxon>Eukaryota</taxon>
        <taxon>Metazoa</taxon>
        <taxon>Ecdysozoa</taxon>
        <taxon>Arthropoda</taxon>
        <taxon>Hexapoda</taxon>
        <taxon>Insecta</taxon>
        <taxon>Pterygota</taxon>
        <taxon>Neoptera</taxon>
        <taxon>Endopterygota</taxon>
        <taxon>Hymenoptera</taxon>
        <taxon>Tenthredinoidea</taxon>
        <taxon>Diprionidae</taxon>
        <taxon>Diprioninae</taxon>
        <taxon>Neodiprion</taxon>
    </lineage>
</organism>
<dbReference type="PANTHER" id="PTHR33198">
    <property type="entry name" value="ANK_REP_REGION DOMAIN-CONTAINING PROTEIN-RELATED"/>
    <property type="match status" value="1"/>
</dbReference>
<name>A0ABM3FEN8_NEOLC</name>
<gene>
    <name evidence="3" type="primary">LOC107221177</name>
</gene>
<evidence type="ECO:0000313" key="2">
    <source>
        <dbReference type="Proteomes" id="UP000829291"/>
    </source>
</evidence>
<feature type="region of interest" description="Disordered" evidence="1">
    <location>
        <begin position="171"/>
        <end position="190"/>
    </location>
</feature>
<accession>A0ABM3FEN8</accession>
<dbReference type="Proteomes" id="UP000829291">
    <property type="component" value="Chromosome 2"/>
</dbReference>
<dbReference type="PANTHER" id="PTHR33198:SF19">
    <property type="entry name" value="CCHC-TYPE DOMAIN-CONTAINING PROTEIN"/>
    <property type="match status" value="1"/>
</dbReference>
<dbReference type="RefSeq" id="XP_046586443.1">
    <property type="nucleotide sequence ID" value="XM_046730487.1"/>
</dbReference>
<reference evidence="3" key="1">
    <citation type="submission" date="2025-08" db="UniProtKB">
        <authorList>
            <consortium name="RefSeq"/>
        </authorList>
    </citation>
    <scope>IDENTIFICATION</scope>
    <source>
        <tissue evidence="3">Thorax and Abdomen</tissue>
    </source>
</reference>
<dbReference type="GeneID" id="107221177"/>
<sequence>MCHTRFFCNRALYNLKTEVHDRYIFFSSVRQQSETISHYVQTLKKKASTCNFGGLTESLIRDKIILDVKNKELRKFFFEEKDLSLSRAVEMWEVCQQTESISKLCMPKELQQKPSHNAADNYLNNKTSNCAKCNTCHEPMQCPARGQRCENCGMLNHFTAVCNKPPVKKTRPKHFNPLPLTQAPGSTMNN</sequence>
<keyword evidence="2" id="KW-1185">Reference proteome</keyword>
<proteinExistence type="predicted"/>